<sequence length="446" mass="50570">MLQLLWVKKMTKEYGLDEEKIIEISKYKKEPKWMTDFRLKAYKTYKEMPDPDFGPEIDLDFDSLNYFKTVTKDTKAARTWDECPIKDTFAEIGLIDAEKKYLDGIGAQYESEVVYQSMIKELEDKGVIFCSMDEALQKHPDIFKKYFNTLIPYNDNKYAALNGAVWSGGTFIYVPPHVTIERPLQAYFRIDTKNMGQFERTLIIVDEDSHVHYMEGCTATYHTTGSLHAAVVEVFVEKNASCRFTTIQNWANNIYNLVTERAQVEENGTMEWIDGNIGAKINMKYPSCILKGQGASGSCISVAVASNGQYQDAGAKAIHLAPNTTSNIVSKSIAANGGVANYRGKVYIDKAAENAKSIIKCDTILLDKHSKSDTIPTNIVDNPTSYLEHEATVSKLDEEKLFYLMSRGLNEDRAKELLIIGFIDEFRENLPMEYAVELNALLKNYF</sequence>
<proteinExistence type="inferred from homology"/>
<dbReference type="SUPFAM" id="SSF101960">
    <property type="entry name" value="Stabilizer of iron transporter SufD"/>
    <property type="match status" value="1"/>
</dbReference>
<evidence type="ECO:0000313" key="5">
    <source>
        <dbReference type="Proteomes" id="UP000886786"/>
    </source>
</evidence>
<dbReference type="InterPro" id="IPR000825">
    <property type="entry name" value="SUF_FeS_clus_asmbl_SufBD_core"/>
</dbReference>
<evidence type="ECO:0000259" key="2">
    <source>
        <dbReference type="Pfam" id="PF01458"/>
    </source>
</evidence>
<dbReference type="Pfam" id="PF01458">
    <property type="entry name" value="SUFBD_core"/>
    <property type="match status" value="1"/>
</dbReference>
<dbReference type="Proteomes" id="UP000886786">
    <property type="component" value="Unassembled WGS sequence"/>
</dbReference>
<organism evidence="4 5">
    <name type="scientific">Candidatus Coprosoma intestinipullorum</name>
    <dbReference type="NCBI Taxonomy" id="2840752"/>
    <lineage>
        <taxon>Bacteria</taxon>
        <taxon>Bacillati</taxon>
        <taxon>Bacillota</taxon>
        <taxon>Bacillota incertae sedis</taxon>
        <taxon>Candidatus Coprosoma</taxon>
    </lineage>
</organism>
<dbReference type="AlphaFoldDB" id="A0A9D0ZQK0"/>
<feature type="domain" description="SUF system FeS cluster assembly SufBD N-terminal" evidence="3">
    <location>
        <begin position="122"/>
        <end position="185"/>
    </location>
</feature>
<name>A0A9D0ZQK0_9FIRM</name>
<feature type="domain" description="SUF system FeS cluster assembly SufBD core" evidence="2">
    <location>
        <begin position="188"/>
        <end position="422"/>
    </location>
</feature>
<evidence type="ECO:0000259" key="3">
    <source>
        <dbReference type="Pfam" id="PF19295"/>
    </source>
</evidence>
<dbReference type="InterPro" id="IPR055346">
    <property type="entry name" value="Fe-S_cluster_assembly_SufBD"/>
</dbReference>
<dbReference type="Pfam" id="PF19295">
    <property type="entry name" value="SufBD_N"/>
    <property type="match status" value="1"/>
</dbReference>
<evidence type="ECO:0000313" key="4">
    <source>
        <dbReference type="EMBL" id="HIQ90410.1"/>
    </source>
</evidence>
<dbReference type="NCBIfam" id="TIGR01980">
    <property type="entry name" value="sufB"/>
    <property type="match status" value="1"/>
</dbReference>
<accession>A0A9D0ZQK0</accession>
<dbReference type="GO" id="GO:0016226">
    <property type="term" value="P:iron-sulfur cluster assembly"/>
    <property type="evidence" value="ECO:0007669"/>
    <property type="project" value="InterPro"/>
</dbReference>
<reference evidence="4" key="1">
    <citation type="submission" date="2020-10" db="EMBL/GenBank/DDBJ databases">
        <authorList>
            <person name="Gilroy R."/>
        </authorList>
    </citation>
    <scope>NUCLEOTIDE SEQUENCE</scope>
    <source>
        <strain evidence="4">CHK147-3167</strain>
    </source>
</reference>
<protein>
    <submittedName>
        <fullName evidence="4">Fe-S cluster assembly protein SufB</fullName>
    </submittedName>
</protein>
<dbReference type="InterPro" id="IPR010231">
    <property type="entry name" value="SUF_FeS_clus_asmbl_SufB"/>
</dbReference>
<dbReference type="PANTHER" id="PTHR30508">
    <property type="entry name" value="FES CLUSTER ASSEMBLY PROTEIN SUF"/>
    <property type="match status" value="1"/>
</dbReference>
<comment type="similarity">
    <text evidence="1">Belongs to the iron-sulfur cluster assembly SufBD family.</text>
</comment>
<evidence type="ECO:0000256" key="1">
    <source>
        <dbReference type="ARBA" id="ARBA00043967"/>
    </source>
</evidence>
<comment type="caution">
    <text evidence="4">The sequence shown here is derived from an EMBL/GenBank/DDBJ whole genome shotgun (WGS) entry which is preliminary data.</text>
</comment>
<dbReference type="InterPro" id="IPR037284">
    <property type="entry name" value="SUF_FeS_clus_asmbl_SufBD_sf"/>
</dbReference>
<gene>
    <name evidence="4" type="primary">sufB</name>
    <name evidence="4" type="ORF">IAB27_02125</name>
</gene>
<reference evidence="4" key="2">
    <citation type="journal article" date="2021" name="PeerJ">
        <title>Extensive microbial diversity within the chicken gut microbiome revealed by metagenomics and culture.</title>
        <authorList>
            <person name="Gilroy R."/>
            <person name="Ravi A."/>
            <person name="Getino M."/>
            <person name="Pursley I."/>
            <person name="Horton D.L."/>
            <person name="Alikhan N.F."/>
            <person name="Baker D."/>
            <person name="Gharbi K."/>
            <person name="Hall N."/>
            <person name="Watson M."/>
            <person name="Adriaenssens E.M."/>
            <person name="Foster-Nyarko E."/>
            <person name="Jarju S."/>
            <person name="Secka A."/>
            <person name="Antonio M."/>
            <person name="Oren A."/>
            <person name="Chaudhuri R.R."/>
            <person name="La Ragione R."/>
            <person name="Hildebrand F."/>
            <person name="Pallen M.J."/>
        </authorList>
    </citation>
    <scope>NUCLEOTIDE SEQUENCE</scope>
    <source>
        <strain evidence="4">CHK147-3167</strain>
    </source>
</reference>
<dbReference type="InterPro" id="IPR045595">
    <property type="entry name" value="SufBD_N"/>
</dbReference>
<dbReference type="PANTHER" id="PTHR30508:SF1">
    <property type="entry name" value="UPF0051 PROTEIN ABCI8, CHLOROPLASTIC-RELATED"/>
    <property type="match status" value="1"/>
</dbReference>
<dbReference type="EMBL" id="DVFV01000041">
    <property type="protein sequence ID" value="HIQ90410.1"/>
    <property type="molecule type" value="Genomic_DNA"/>
</dbReference>